<feature type="compositionally biased region" description="Pro residues" evidence="1">
    <location>
        <begin position="23"/>
        <end position="32"/>
    </location>
</feature>
<reference evidence="2" key="1">
    <citation type="submission" date="2017-07" db="EMBL/GenBank/DDBJ databases">
        <title>Taro Niue Genome Assembly and Annotation.</title>
        <authorList>
            <person name="Atibalentja N."/>
            <person name="Keating K."/>
            <person name="Fields C.J."/>
        </authorList>
    </citation>
    <scope>NUCLEOTIDE SEQUENCE</scope>
    <source>
        <strain evidence="2">Niue_2</strain>
        <tissue evidence="2">Leaf</tissue>
    </source>
</reference>
<keyword evidence="3" id="KW-1185">Reference proteome</keyword>
<feature type="compositionally biased region" description="Pro residues" evidence="1">
    <location>
        <begin position="1"/>
        <end position="13"/>
    </location>
</feature>
<organism evidence="2 3">
    <name type="scientific">Colocasia esculenta</name>
    <name type="common">Wild taro</name>
    <name type="synonym">Arum esculentum</name>
    <dbReference type="NCBI Taxonomy" id="4460"/>
    <lineage>
        <taxon>Eukaryota</taxon>
        <taxon>Viridiplantae</taxon>
        <taxon>Streptophyta</taxon>
        <taxon>Embryophyta</taxon>
        <taxon>Tracheophyta</taxon>
        <taxon>Spermatophyta</taxon>
        <taxon>Magnoliopsida</taxon>
        <taxon>Liliopsida</taxon>
        <taxon>Araceae</taxon>
        <taxon>Aroideae</taxon>
        <taxon>Colocasieae</taxon>
        <taxon>Colocasia</taxon>
    </lineage>
</organism>
<feature type="non-terminal residue" evidence="2">
    <location>
        <position position="1"/>
    </location>
</feature>
<dbReference type="EMBL" id="NMUH01000071">
    <property type="protein sequence ID" value="MQL70532.1"/>
    <property type="molecule type" value="Genomic_DNA"/>
</dbReference>
<feature type="compositionally biased region" description="Basic and acidic residues" evidence="1">
    <location>
        <begin position="38"/>
        <end position="47"/>
    </location>
</feature>
<evidence type="ECO:0000313" key="2">
    <source>
        <dbReference type="EMBL" id="MQL70532.1"/>
    </source>
</evidence>
<feature type="region of interest" description="Disordered" evidence="1">
    <location>
        <begin position="1"/>
        <end position="47"/>
    </location>
</feature>
<evidence type="ECO:0000313" key="3">
    <source>
        <dbReference type="Proteomes" id="UP000652761"/>
    </source>
</evidence>
<dbReference type="AlphaFoldDB" id="A0A843TDW4"/>
<comment type="caution">
    <text evidence="2">The sequence shown here is derived from an EMBL/GenBank/DDBJ whole genome shotgun (WGS) entry which is preliminary data.</text>
</comment>
<dbReference type="Proteomes" id="UP000652761">
    <property type="component" value="Unassembled WGS sequence"/>
</dbReference>
<gene>
    <name evidence="2" type="ORF">Taro_002834</name>
</gene>
<name>A0A843TDW4_COLES</name>
<feature type="non-terminal residue" evidence="2">
    <location>
        <position position="273"/>
    </location>
</feature>
<proteinExistence type="predicted"/>
<protein>
    <submittedName>
        <fullName evidence="2">Uncharacterized protein</fullName>
    </submittedName>
</protein>
<sequence>NQNPNNRPPPPLFPSYIATTIPTPTPPNPPSPAAANHVGEERGEREPIRRAALTRGVDWSQGPWRAIRVGVGIATVTETAIPASPSPVPLLGEMPRYEGKGAVQPCPQHGGICFGVGARCYLERKSIRTEQLVVLPLMQAGGGVAEDQAQAFPSIPSFFRPPAWGFRSNSSNSSSWKDKTLNQWLQLYHPGNYPQGRWLLWPVRPTRRPWTSYHCGFGTQSAEGEELAGYIRLSGGLDTILLIVLLSSTYLQSSKFTSSDMSLLRLTTIAVVL</sequence>
<accession>A0A843TDW4</accession>
<evidence type="ECO:0000256" key="1">
    <source>
        <dbReference type="SAM" id="MobiDB-lite"/>
    </source>
</evidence>